<dbReference type="GO" id="GO:0006310">
    <property type="term" value="P:DNA recombination"/>
    <property type="evidence" value="ECO:0007669"/>
    <property type="project" value="UniProtKB-KW"/>
</dbReference>
<dbReference type="Gene3D" id="1.10.150.130">
    <property type="match status" value="1"/>
</dbReference>
<evidence type="ECO:0000313" key="3">
    <source>
        <dbReference type="EMBL" id="SVC20887.1"/>
    </source>
</evidence>
<dbReference type="SUPFAM" id="SSF56349">
    <property type="entry name" value="DNA breaking-rejoining enzymes"/>
    <property type="match status" value="1"/>
</dbReference>
<proteinExistence type="predicted"/>
<protein>
    <submittedName>
        <fullName evidence="3">Uncharacterized protein</fullName>
    </submittedName>
</protein>
<accession>A0A382KCY9</accession>
<dbReference type="GO" id="GO:0003677">
    <property type="term" value="F:DNA binding"/>
    <property type="evidence" value="ECO:0007669"/>
    <property type="project" value="UniProtKB-KW"/>
</dbReference>
<dbReference type="InterPro" id="IPR013762">
    <property type="entry name" value="Integrase-like_cat_sf"/>
</dbReference>
<feature type="non-terminal residue" evidence="3">
    <location>
        <position position="1"/>
    </location>
</feature>
<reference evidence="3" key="1">
    <citation type="submission" date="2018-05" db="EMBL/GenBank/DDBJ databases">
        <authorList>
            <person name="Lanie J.A."/>
            <person name="Ng W.-L."/>
            <person name="Kazmierczak K.M."/>
            <person name="Andrzejewski T.M."/>
            <person name="Davidsen T.M."/>
            <person name="Wayne K.J."/>
            <person name="Tettelin H."/>
            <person name="Glass J.I."/>
            <person name="Rusch D."/>
            <person name="Podicherti R."/>
            <person name="Tsui H.-C.T."/>
            <person name="Winkler M.E."/>
        </authorList>
    </citation>
    <scope>NUCLEOTIDE SEQUENCE</scope>
</reference>
<dbReference type="Gene3D" id="1.10.443.10">
    <property type="entry name" value="Intergrase catalytic core"/>
    <property type="match status" value="1"/>
</dbReference>
<organism evidence="3">
    <name type="scientific">marine metagenome</name>
    <dbReference type="NCBI Taxonomy" id="408172"/>
    <lineage>
        <taxon>unclassified sequences</taxon>
        <taxon>metagenomes</taxon>
        <taxon>ecological metagenomes</taxon>
    </lineage>
</organism>
<dbReference type="InterPro" id="IPR010998">
    <property type="entry name" value="Integrase_recombinase_N"/>
</dbReference>
<dbReference type="AlphaFoldDB" id="A0A382KCY9"/>
<keyword evidence="2" id="KW-0233">DNA recombination</keyword>
<evidence type="ECO:0000256" key="2">
    <source>
        <dbReference type="ARBA" id="ARBA00023172"/>
    </source>
</evidence>
<name>A0A382KCY9_9ZZZZ</name>
<dbReference type="EMBL" id="UINC01079154">
    <property type="protein sequence ID" value="SVC20887.1"/>
    <property type="molecule type" value="Genomic_DNA"/>
</dbReference>
<sequence>AFWVGCIREDYQMATLRKRRLKYYARIQWRDSSKSLKEKQIPLKTHLKSEALVRKAEVERYEDDIKKGEDYTVEFAWLNDDGKTKISRRTVQEAIDEYHVVKDIRNQRKSTIERSKCGLKTLTNVVGKSRPVSTLNDDDIEDWGKWCNSKGHSPNTQACNRAKIVAFLNHCYRKRWIGNEVYFPTIENTQKEIKYVNEFVFRDIMALDTVAPHFKRAFFLYLSTGCRRSEPFSGEVLDNHLKIKCETAKSKTTRYVKLTPVMRATVLEMRARCDNQIAKYGYKQRSIEMRYGKEFKKACRAVGIEDLHLHNLRNSYIVIRWAVTGDIMAVSEEIGHANINQSMEYAKIPPMVIAEEFPIYKKIIVERLKHKESSNTFNKMLEGVNELKSGLKDTQLKGKALPLLT</sequence>
<dbReference type="GO" id="GO:0015074">
    <property type="term" value="P:DNA integration"/>
    <property type="evidence" value="ECO:0007669"/>
    <property type="project" value="InterPro"/>
</dbReference>
<keyword evidence="1" id="KW-0238">DNA-binding</keyword>
<evidence type="ECO:0000256" key="1">
    <source>
        <dbReference type="ARBA" id="ARBA00023125"/>
    </source>
</evidence>
<gene>
    <name evidence="3" type="ORF">METZ01_LOCUS273741</name>
</gene>
<dbReference type="InterPro" id="IPR011010">
    <property type="entry name" value="DNA_brk_join_enz"/>
</dbReference>